<accession>A0A917D8I5</accession>
<organism evidence="1 2">
    <name type="scientific">Paenibacillus albidus</name>
    <dbReference type="NCBI Taxonomy" id="2041023"/>
    <lineage>
        <taxon>Bacteria</taxon>
        <taxon>Bacillati</taxon>
        <taxon>Bacillota</taxon>
        <taxon>Bacilli</taxon>
        <taxon>Bacillales</taxon>
        <taxon>Paenibacillaceae</taxon>
        <taxon>Paenibacillus</taxon>
    </lineage>
</organism>
<dbReference type="AlphaFoldDB" id="A0A917D8I5"/>
<comment type="caution">
    <text evidence="1">The sequence shown here is derived from an EMBL/GenBank/DDBJ whole genome shotgun (WGS) entry which is preliminary data.</text>
</comment>
<name>A0A917D8I5_9BACL</name>
<sequence length="346" mass="40901">MRSKILPMQYPNVTSWQWQANTFAALANYPLAKPWIMTHFIPLQLTLNEGSSYVDFYRTPTFEFCPWLLRQHLSRQLVRHFNKDICTFLMDCIDMNNYIYVLLDQAQFLDFKYFFSHDSFVFGYDEERCIFHIADFTFTGKYSFAEITFEQMRRAYEGVEDDGDWLYAGKGGLSLFQFNDRAAYDFNVNYVIEQLEDFLNGRSPSDKYREMGYMTKPCVWGISVYEELIFEMNRIRIGQNAEDSRPFQVIHDHKILMLERIDFMDQAGFLEEGKKLKVRYQTIADDALMARNLIVKYSLTKNKDTLDKVEVLIRRIQVCEQEAMEHMIHNLSRASNMTPTGEMGLV</sequence>
<dbReference type="Proteomes" id="UP000637643">
    <property type="component" value="Unassembled WGS sequence"/>
</dbReference>
<reference evidence="1" key="2">
    <citation type="submission" date="2020-09" db="EMBL/GenBank/DDBJ databases">
        <authorList>
            <person name="Sun Q."/>
            <person name="Zhou Y."/>
        </authorList>
    </citation>
    <scope>NUCLEOTIDE SEQUENCE</scope>
    <source>
        <strain evidence="1">CGMCC 1.16134</strain>
    </source>
</reference>
<protein>
    <submittedName>
        <fullName evidence="1">Uncharacterized protein</fullName>
    </submittedName>
</protein>
<dbReference type="RefSeq" id="WP_189032350.1">
    <property type="nucleotide sequence ID" value="NZ_BMKR01000058.1"/>
</dbReference>
<proteinExistence type="predicted"/>
<evidence type="ECO:0000313" key="2">
    <source>
        <dbReference type="Proteomes" id="UP000637643"/>
    </source>
</evidence>
<dbReference type="EMBL" id="BMKR01000058">
    <property type="protein sequence ID" value="GGG12802.1"/>
    <property type="molecule type" value="Genomic_DNA"/>
</dbReference>
<evidence type="ECO:0000313" key="1">
    <source>
        <dbReference type="EMBL" id="GGG12802.1"/>
    </source>
</evidence>
<keyword evidence="2" id="KW-1185">Reference proteome</keyword>
<gene>
    <name evidence="1" type="ORF">GCM10010912_66500</name>
</gene>
<reference evidence="1" key="1">
    <citation type="journal article" date="2014" name="Int. J. Syst. Evol. Microbiol.">
        <title>Complete genome sequence of Corynebacterium casei LMG S-19264T (=DSM 44701T), isolated from a smear-ripened cheese.</title>
        <authorList>
            <consortium name="US DOE Joint Genome Institute (JGI-PGF)"/>
            <person name="Walter F."/>
            <person name="Albersmeier A."/>
            <person name="Kalinowski J."/>
            <person name="Ruckert C."/>
        </authorList>
    </citation>
    <scope>NUCLEOTIDE SEQUENCE</scope>
    <source>
        <strain evidence="1">CGMCC 1.16134</strain>
    </source>
</reference>